<evidence type="ECO:0000313" key="2">
    <source>
        <dbReference type="EMBL" id="EPA05165.1"/>
    </source>
</evidence>
<dbReference type="SUPFAM" id="SSF53756">
    <property type="entry name" value="UDP-Glycosyltransferase/glycogen phosphorylase"/>
    <property type="match status" value="1"/>
</dbReference>
<comment type="caution">
    <text evidence="2">The sequence shown here is derived from an EMBL/GenBank/DDBJ whole genome shotgun (WGS) entry which is preliminary data.</text>
</comment>
<dbReference type="RefSeq" id="WP_010193007.1">
    <property type="nucleotide sequence ID" value="NZ_AHJG01000207.1"/>
</dbReference>
<name>S2E1I2_9ARCH</name>
<protein>
    <recommendedName>
        <fullName evidence="1">Glycosyltransferase subfamily 4-like N-terminal domain-containing protein</fullName>
    </recommendedName>
</protein>
<feature type="domain" description="Glycosyltransferase subfamily 4-like N-terminal" evidence="1">
    <location>
        <begin position="12"/>
        <end position="148"/>
    </location>
</feature>
<dbReference type="Pfam" id="PF13439">
    <property type="entry name" value="Glyco_transf_4"/>
    <property type="match status" value="1"/>
</dbReference>
<accession>S2E1I2</accession>
<dbReference type="Gene3D" id="3.40.50.2000">
    <property type="entry name" value="Glycogen Phosphorylase B"/>
    <property type="match status" value="1"/>
</dbReference>
<sequence length="234" mass="26400">MKILFISPRYEGGIGGHAFRVAEKLRESGFDVKLMHVPHVPIKNLKNPSFVIFGMIKAILDREKYDVVHAWNVPSAFVMKFVKAKKKVLSVHGIYSEQVDALHSTATSSMVSNAESKVLKFANVLTTDSKSVQKTYKEKLGLDFVYLPAPLDTKKFDQIPDINKIENQIAYVGRDSFEKGTDILRKIEPQIKGKIIYCTDMSWIDAMKNLKASSTLVVPSRMESLPQSIKEAFF</sequence>
<gene>
    <name evidence="2" type="ORF">BG20_I1665</name>
</gene>
<organism evidence="2 3">
    <name type="scientific">Candidatus Nitrosarchaeum limnium BG20</name>
    <dbReference type="NCBI Taxonomy" id="859192"/>
    <lineage>
        <taxon>Archaea</taxon>
        <taxon>Nitrososphaerota</taxon>
        <taxon>Nitrososphaeria</taxon>
        <taxon>Nitrosopumilales</taxon>
        <taxon>Nitrosopumilaceae</taxon>
        <taxon>Nitrosarchaeum</taxon>
    </lineage>
</organism>
<evidence type="ECO:0000259" key="1">
    <source>
        <dbReference type="Pfam" id="PF13439"/>
    </source>
</evidence>
<evidence type="ECO:0000313" key="3">
    <source>
        <dbReference type="Proteomes" id="UP000014065"/>
    </source>
</evidence>
<dbReference type="InterPro" id="IPR028098">
    <property type="entry name" value="Glyco_trans_4-like_N"/>
</dbReference>
<dbReference type="Proteomes" id="UP000014065">
    <property type="component" value="Unassembled WGS sequence"/>
</dbReference>
<keyword evidence="3" id="KW-1185">Reference proteome</keyword>
<proteinExistence type="predicted"/>
<dbReference type="AlphaFoldDB" id="S2E1I2"/>
<dbReference type="EMBL" id="AHJG01000207">
    <property type="protein sequence ID" value="EPA05165.1"/>
    <property type="molecule type" value="Genomic_DNA"/>
</dbReference>
<dbReference type="OrthoDB" id="132546at2157"/>
<reference evidence="2 3" key="1">
    <citation type="journal article" date="2012" name="J. Bacteriol.">
        <title>Genome Sequence of "Candidatus Nitrosoarchaeum limnia" BG20, a Low-Salinity Ammonia-Oxidizing Archaeon from the San Francisco Bay Estuary.</title>
        <authorList>
            <person name="Mosier A.C."/>
            <person name="Allen E.E."/>
            <person name="Kim M."/>
            <person name="Ferriera S."/>
            <person name="Francis C.A."/>
        </authorList>
    </citation>
    <scope>NUCLEOTIDE SEQUENCE [LARGE SCALE GENOMIC DNA]</scope>
    <source>
        <strain evidence="2 3">BG20</strain>
    </source>
</reference>